<dbReference type="EMBL" id="CP054393">
    <property type="protein sequence ID" value="QTX02643.1"/>
    <property type="molecule type" value="Genomic_DNA"/>
</dbReference>
<dbReference type="KEGG" id="pluf:LFWB_0730"/>
<protein>
    <submittedName>
        <fullName evidence="1">Uncharacterized protein</fullName>
    </submittedName>
</protein>
<sequence length="108" mass="13173">MDELQEFYEKNNKTQLTQAESALLRITESIKEKDDQKTNNRKKIIELETQKSLCQLFNQLIRETHSEIKTYTTEERRRRKFLWMKLEDAIALFRFFGHILILKLFFKT</sequence>
<dbReference type="AlphaFoldDB" id="A0A975FHV5"/>
<organism evidence="1 2">
    <name type="scientific">Loofah witches'-broom phytoplasma</name>
    <dbReference type="NCBI Taxonomy" id="35773"/>
    <lineage>
        <taxon>Bacteria</taxon>
        <taxon>Bacillati</taxon>
        <taxon>Mycoplasmatota</taxon>
        <taxon>Mollicutes</taxon>
        <taxon>Acholeplasmatales</taxon>
        <taxon>Acholeplasmataceae</taxon>
        <taxon>Candidatus Phytoplasma</taxon>
        <taxon>16SrVIII (Loofah witches'-broom group)</taxon>
    </lineage>
</organism>
<reference evidence="1" key="1">
    <citation type="submission" date="2020-06" db="EMBL/GenBank/DDBJ databases">
        <title>Complete genome sequence of Candidatus Phytoplasma luffae NCHU2019.</title>
        <authorList>
            <person name="Cho S.-T."/>
            <person name="Tan C.-M."/>
            <person name="Li J.-R."/>
            <person name="Chien Y.-Y."/>
            <person name="Chiu Y.-C."/>
            <person name="Yang J.-Y."/>
            <person name="Kuo C.-H."/>
        </authorList>
    </citation>
    <scope>NUCLEOTIDE SEQUENCE</scope>
    <source>
        <strain evidence="1">NCHU2019</strain>
    </source>
</reference>
<name>A0A975FHV5_LOWBP</name>
<gene>
    <name evidence="1" type="ORF">LFWB_0730</name>
</gene>
<accession>A0A975FHV5</accession>
<evidence type="ECO:0000313" key="1">
    <source>
        <dbReference type="EMBL" id="QTX02643.1"/>
    </source>
</evidence>
<evidence type="ECO:0000313" key="2">
    <source>
        <dbReference type="Proteomes" id="UP000672038"/>
    </source>
</evidence>
<proteinExistence type="predicted"/>
<dbReference type="RefSeq" id="WP_210954725.1">
    <property type="nucleotide sequence ID" value="NZ_CP054393.1"/>
</dbReference>
<dbReference type="Proteomes" id="UP000672038">
    <property type="component" value="Chromosome"/>
</dbReference>
<keyword evidence="2" id="KW-1185">Reference proteome</keyword>